<keyword evidence="3" id="KW-0408">Iron</keyword>
<gene>
    <name evidence="4" type="ORF">AFUS01_LOCUS42394</name>
</gene>
<evidence type="ECO:0000313" key="4">
    <source>
        <dbReference type="EMBL" id="CAG7832723.1"/>
    </source>
</evidence>
<evidence type="ECO:0008006" key="6">
    <source>
        <dbReference type="Google" id="ProtNLM"/>
    </source>
</evidence>
<keyword evidence="2" id="KW-0847">Vitamin C</keyword>
<sequence>MKRILSDVAKGGGTSFVQGGMKATPEKGSAVFWYNMLKNGAVNDFTWHGACPVLFGEKWGKTLGHIDRFPRRLPSGAQK</sequence>
<dbReference type="AlphaFoldDB" id="A0A8J2PJB0"/>
<keyword evidence="5" id="KW-1185">Reference proteome</keyword>
<name>A0A8J2PJB0_9HEXA</name>
<evidence type="ECO:0000313" key="5">
    <source>
        <dbReference type="Proteomes" id="UP000708208"/>
    </source>
</evidence>
<evidence type="ECO:0000256" key="3">
    <source>
        <dbReference type="ARBA" id="ARBA00023004"/>
    </source>
</evidence>
<dbReference type="PANTHER" id="PTHR10869">
    <property type="entry name" value="PROLYL 4-HYDROXYLASE ALPHA SUBUNIT"/>
    <property type="match status" value="1"/>
</dbReference>
<evidence type="ECO:0000256" key="2">
    <source>
        <dbReference type="ARBA" id="ARBA00022896"/>
    </source>
</evidence>
<accession>A0A8J2PJB0</accession>
<organism evidence="4 5">
    <name type="scientific">Allacma fusca</name>
    <dbReference type="NCBI Taxonomy" id="39272"/>
    <lineage>
        <taxon>Eukaryota</taxon>
        <taxon>Metazoa</taxon>
        <taxon>Ecdysozoa</taxon>
        <taxon>Arthropoda</taxon>
        <taxon>Hexapoda</taxon>
        <taxon>Collembola</taxon>
        <taxon>Symphypleona</taxon>
        <taxon>Sminthuridae</taxon>
        <taxon>Allacma</taxon>
    </lineage>
</organism>
<dbReference type="GO" id="GO:0005783">
    <property type="term" value="C:endoplasmic reticulum"/>
    <property type="evidence" value="ECO:0007669"/>
    <property type="project" value="TreeGrafter"/>
</dbReference>
<dbReference type="GO" id="GO:0031418">
    <property type="term" value="F:L-ascorbic acid binding"/>
    <property type="evidence" value="ECO:0007669"/>
    <property type="project" value="UniProtKB-KW"/>
</dbReference>
<dbReference type="Proteomes" id="UP000708208">
    <property type="component" value="Unassembled WGS sequence"/>
</dbReference>
<dbReference type="InterPro" id="IPR045054">
    <property type="entry name" value="P4HA-like"/>
</dbReference>
<evidence type="ECO:0000256" key="1">
    <source>
        <dbReference type="ARBA" id="ARBA00022723"/>
    </source>
</evidence>
<reference evidence="4" key="1">
    <citation type="submission" date="2021-06" db="EMBL/GenBank/DDBJ databases">
        <authorList>
            <person name="Hodson N. C."/>
            <person name="Mongue J. A."/>
            <person name="Jaron S. K."/>
        </authorList>
    </citation>
    <scope>NUCLEOTIDE SEQUENCE</scope>
</reference>
<protein>
    <recommendedName>
        <fullName evidence="6">Prolyl 4-hydroxylase alpha subunit Fe(2+) 2OG dioxygenase domain-containing protein</fullName>
    </recommendedName>
</protein>
<dbReference type="OrthoDB" id="420380at2759"/>
<proteinExistence type="predicted"/>
<dbReference type="GO" id="GO:0046872">
    <property type="term" value="F:metal ion binding"/>
    <property type="evidence" value="ECO:0007669"/>
    <property type="project" value="UniProtKB-KW"/>
</dbReference>
<dbReference type="EMBL" id="CAJVCH010566585">
    <property type="protein sequence ID" value="CAG7832723.1"/>
    <property type="molecule type" value="Genomic_DNA"/>
</dbReference>
<dbReference type="PANTHER" id="PTHR10869:SF244">
    <property type="entry name" value="PROLYL 4-HYDROXYLASE SUBUNIT ALPHA-2"/>
    <property type="match status" value="1"/>
</dbReference>
<comment type="caution">
    <text evidence="4">The sequence shown here is derived from an EMBL/GenBank/DDBJ whole genome shotgun (WGS) entry which is preliminary data.</text>
</comment>
<dbReference type="GO" id="GO:0004656">
    <property type="term" value="F:procollagen-proline 4-dioxygenase activity"/>
    <property type="evidence" value="ECO:0007669"/>
    <property type="project" value="TreeGrafter"/>
</dbReference>
<keyword evidence="1" id="KW-0479">Metal-binding</keyword>